<protein>
    <submittedName>
        <fullName evidence="5">DNA-binding LacI/PurR family transcriptional regulator</fullName>
    </submittedName>
</protein>
<dbReference type="PANTHER" id="PTHR30146:SF109">
    <property type="entry name" value="HTH-TYPE TRANSCRIPTIONAL REGULATOR GALS"/>
    <property type="match status" value="1"/>
</dbReference>
<dbReference type="SMART" id="SM00354">
    <property type="entry name" value="HTH_LACI"/>
    <property type="match status" value="1"/>
</dbReference>
<evidence type="ECO:0000256" key="3">
    <source>
        <dbReference type="ARBA" id="ARBA00023163"/>
    </source>
</evidence>
<dbReference type="Gene3D" id="1.10.260.40">
    <property type="entry name" value="lambda repressor-like DNA-binding domains"/>
    <property type="match status" value="1"/>
</dbReference>
<dbReference type="InterPro" id="IPR000843">
    <property type="entry name" value="HTH_LacI"/>
</dbReference>
<dbReference type="PANTHER" id="PTHR30146">
    <property type="entry name" value="LACI-RELATED TRANSCRIPTIONAL REPRESSOR"/>
    <property type="match status" value="1"/>
</dbReference>
<feature type="domain" description="HTH lacI-type" evidence="4">
    <location>
        <begin position="9"/>
        <end position="63"/>
    </location>
</feature>
<evidence type="ECO:0000313" key="6">
    <source>
        <dbReference type="Proteomes" id="UP000541969"/>
    </source>
</evidence>
<proteinExistence type="predicted"/>
<dbReference type="CDD" id="cd01392">
    <property type="entry name" value="HTH_LacI"/>
    <property type="match status" value="1"/>
</dbReference>
<dbReference type="GO" id="GO:0003700">
    <property type="term" value="F:DNA-binding transcription factor activity"/>
    <property type="evidence" value="ECO:0007669"/>
    <property type="project" value="TreeGrafter"/>
</dbReference>
<keyword evidence="2 5" id="KW-0238">DNA-binding</keyword>
<dbReference type="InterPro" id="IPR010982">
    <property type="entry name" value="Lambda_DNA-bd_dom_sf"/>
</dbReference>
<dbReference type="RefSeq" id="WP_179716282.1">
    <property type="nucleotide sequence ID" value="NZ_JACBZT010000001.1"/>
</dbReference>
<comment type="caution">
    <text evidence="5">The sequence shown here is derived from an EMBL/GenBank/DDBJ whole genome shotgun (WGS) entry which is preliminary data.</text>
</comment>
<dbReference type="Proteomes" id="UP000541969">
    <property type="component" value="Unassembled WGS sequence"/>
</dbReference>
<evidence type="ECO:0000313" key="5">
    <source>
        <dbReference type="EMBL" id="NYJ05660.1"/>
    </source>
</evidence>
<dbReference type="Gene3D" id="3.40.50.2300">
    <property type="match status" value="2"/>
</dbReference>
<dbReference type="PROSITE" id="PS50932">
    <property type="entry name" value="HTH_LACI_2"/>
    <property type="match status" value="1"/>
</dbReference>
<evidence type="ECO:0000256" key="1">
    <source>
        <dbReference type="ARBA" id="ARBA00023015"/>
    </source>
</evidence>
<accession>A0A853CCQ3</accession>
<keyword evidence="1" id="KW-0805">Transcription regulation</keyword>
<dbReference type="Pfam" id="PF13377">
    <property type="entry name" value="Peripla_BP_3"/>
    <property type="match status" value="1"/>
</dbReference>
<dbReference type="InterPro" id="IPR028082">
    <property type="entry name" value="Peripla_BP_I"/>
</dbReference>
<keyword evidence="6" id="KW-1185">Reference proteome</keyword>
<organism evidence="5 6">
    <name type="scientific">Petropleomorpha daqingensis</name>
    <dbReference type="NCBI Taxonomy" id="2026353"/>
    <lineage>
        <taxon>Bacteria</taxon>
        <taxon>Bacillati</taxon>
        <taxon>Actinomycetota</taxon>
        <taxon>Actinomycetes</taxon>
        <taxon>Geodermatophilales</taxon>
        <taxon>Geodermatophilaceae</taxon>
        <taxon>Petropleomorpha</taxon>
    </lineage>
</organism>
<dbReference type="GO" id="GO:0000976">
    <property type="term" value="F:transcription cis-regulatory region binding"/>
    <property type="evidence" value="ECO:0007669"/>
    <property type="project" value="TreeGrafter"/>
</dbReference>
<dbReference type="Pfam" id="PF00356">
    <property type="entry name" value="LacI"/>
    <property type="match status" value="1"/>
</dbReference>
<dbReference type="SUPFAM" id="SSF53822">
    <property type="entry name" value="Periplasmic binding protein-like I"/>
    <property type="match status" value="1"/>
</dbReference>
<dbReference type="InterPro" id="IPR046335">
    <property type="entry name" value="LacI/GalR-like_sensor"/>
</dbReference>
<reference evidence="5 6" key="1">
    <citation type="submission" date="2020-07" db="EMBL/GenBank/DDBJ databases">
        <title>Sequencing the genomes of 1000 actinobacteria strains.</title>
        <authorList>
            <person name="Klenk H.-P."/>
        </authorList>
    </citation>
    <scope>NUCLEOTIDE SEQUENCE [LARGE SCALE GENOMIC DNA]</scope>
    <source>
        <strain evidence="5 6">DSM 104001</strain>
    </source>
</reference>
<dbReference type="EMBL" id="JACBZT010000001">
    <property type="protein sequence ID" value="NYJ05660.1"/>
    <property type="molecule type" value="Genomic_DNA"/>
</dbReference>
<dbReference type="AlphaFoldDB" id="A0A853CCQ3"/>
<sequence length="326" mass="33492">MPADAHPAVTLEHVARAAGVSRATASRALTGGGPVSTETQRQVRAAARALGYVADPVARALVSGRGARVVVAVVSDCTDVSCWYLARVVTAGAQVLTPEGLGIGVVPVPRQRPAGVLDALARDRTIGGLVLLNTTREVLAELPRGLVGRTVSIGVGSATVPAVDVDGAAAARRRVEHLVRSGRRRIAMITGPSWLPCTHRPVAAYRAAVQAAGLPVRVVPGGFCAADGAAGAATLLARWPDIDAIVASCDEVAFGALSTLRRSGRRVPGDVAVAGFDDVPAAELTDLTTTTHPVADIATAAVRTVLDGVRDEQRFFPSELVVRASA</sequence>
<keyword evidence="3" id="KW-0804">Transcription</keyword>
<name>A0A853CCQ3_9ACTN</name>
<gene>
    <name evidence="5" type="ORF">GGQ55_001938</name>
</gene>
<evidence type="ECO:0000259" key="4">
    <source>
        <dbReference type="PROSITE" id="PS50932"/>
    </source>
</evidence>
<dbReference type="SUPFAM" id="SSF47413">
    <property type="entry name" value="lambda repressor-like DNA-binding domains"/>
    <property type="match status" value="1"/>
</dbReference>
<evidence type="ECO:0000256" key="2">
    <source>
        <dbReference type="ARBA" id="ARBA00023125"/>
    </source>
</evidence>